<accession>A0A4Y2K748</accession>
<comment type="caution">
    <text evidence="2">The sequence shown here is derived from an EMBL/GenBank/DDBJ whole genome shotgun (WGS) entry which is preliminary data.</text>
</comment>
<name>A0A4Y2K748_ARAVE</name>
<gene>
    <name evidence="2" type="ORF">AVEN_58989_1</name>
</gene>
<organism evidence="2 3">
    <name type="scientific">Araneus ventricosus</name>
    <name type="common">Orbweaver spider</name>
    <name type="synonym">Epeira ventricosa</name>
    <dbReference type="NCBI Taxonomy" id="182803"/>
    <lineage>
        <taxon>Eukaryota</taxon>
        <taxon>Metazoa</taxon>
        <taxon>Ecdysozoa</taxon>
        <taxon>Arthropoda</taxon>
        <taxon>Chelicerata</taxon>
        <taxon>Arachnida</taxon>
        <taxon>Araneae</taxon>
        <taxon>Araneomorphae</taxon>
        <taxon>Entelegynae</taxon>
        <taxon>Araneoidea</taxon>
        <taxon>Araneidae</taxon>
        <taxon>Araneus</taxon>
    </lineage>
</organism>
<reference evidence="2 3" key="1">
    <citation type="journal article" date="2019" name="Sci. Rep.">
        <title>Orb-weaving spider Araneus ventricosus genome elucidates the spidroin gene catalogue.</title>
        <authorList>
            <person name="Kono N."/>
            <person name="Nakamura H."/>
            <person name="Ohtoshi R."/>
            <person name="Moran D.A.P."/>
            <person name="Shinohara A."/>
            <person name="Yoshida Y."/>
            <person name="Fujiwara M."/>
            <person name="Mori M."/>
            <person name="Tomita M."/>
            <person name="Arakawa K."/>
        </authorList>
    </citation>
    <scope>NUCLEOTIDE SEQUENCE [LARGE SCALE GENOMIC DNA]</scope>
</reference>
<proteinExistence type="predicted"/>
<evidence type="ECO:0000313" key="3">
    <source>
        <dbReference type="Proteomes" id="UP000499080"/>
    </source>
</evidence>
<dbReference type="EMBL" id="BGPR01193564">
    <property type="protein sequence ID" value="GBM98141.1"/>
    <property type="molecule type" value="Genomic_DNA"/>
</dbReference>
<keyword evidence="3" id="KW-1185">Reference proteome</keyword>
<feature type="non-terminal residue" evidence="2">
    <location>
        <position position="1"/>
    </location>
</feature>
<dbReference type="AlphaFoldDB" id="A0A4Y2K748"/>
<sequence>IMLTPKAVPDALKAVLDCLKAVLDALKAAQGRSKVQCRSPKSSAGRSSKEEPTP</sequence>
<evidence type="ECO:0000256" key="1">
    <source>
        <dbReference type="SAM" id="MobiDB-lite"/>
    </source>
</evidence>
<protein>
    <submittedName>
        <fullName evidence="2">Uncharacterized protein</fullName>
    </submittedName>
</protein>
<evidence type="ECO:0000313" key="2">
    <source>
        <dbReference type="EMBL" id="GBM98141.1"/>
    </source>
</evidence>
<dbReference type="Proteomes" id="UP000499080">
    <property type="component" value="Unassembled WGS sequence"/>
</dbReference>
<feature type="region of interest" description="Disordered" evidence="1">
    <location>
        <begin position="32"/>
        <end position="54"/>
    </location>
</feature>